<gene>
    <name evidence="2" type="primary">pyrB_18</name>
    <name evidence="2" type="ORF">CM83_99020</name>
</gene>
<feature type="transmembrane region" description="Helical" evidence="1">
    <location>
        <begin position="74"/>
        <end position="91"/>
    </location>
</feature>
<feature type="non-terminal residue" evidence="2">
    <location>
        <position position="418"/>
    </location>
</feature>
<feature type="transmembrane region" description="Helical" evidence="1">
    <location>
        <begin position="189"/>
        <end position="215"/>
    </location>
</feature>
<keyword evidence="2" id="KW-0808">Transferase</keyword>
<dbReference type="AlphaFoldDB" id="A0A0A9XGU1"/>
<dbReference type="GO" id="GO:0016740">
    <property type="term" value="F:transferase activity"/>
    <property type="evidence" value="ECO:0007669"/>
    <property type="project" value="UniProtKB-KW"/>
</dbReference>
<dbReference type="EMBL" id="GBHO01023657">
    <property type="protein sequence ID" value="JAG19947.1"/>
    <property type="molecule type" value="Transcribed_RNA"/>
</dbReference>
<feature type="non-terminal residue" evidence="2">
    <location>
        <position position="1"/>
    </location>
</feature>
<sequence>LIYIPFQFSTLAFIIIKSTDFSRIIFGLENLRRRKRSTVVLLVFIMVFVGDQPGSGGLLMLFATSLNLGNLTQLRMGICFSGISLILIHCVPHYDTTQEFSYVGRKVVQYIFILIVRLFKFPPSHKHLVYPSQLKSKQLDKRTEFLTKELLILFLTILPTVGYTFFVVGKWAEGNLWEEFASATYPSGFFHYTGIFSGVQIIVYISMLISFFGLGPLLEQVGVKKKFSHQFIVGYFVGLVTFWYAAGVAKIYESPGTLSGVGHIRILNTRKETVHVITEDPELSQRNFSIEPGGVFMLTFSVYEPVMIKTKLVFHETESFNSFLEVYPKKVTAYIFSDPPELLRVRGYIPVWMGVPEANDPAKARIFVFIATRTLVDVKFALVDLETDVQLISRPLSPGISFIFEVPAGWYEASIERT</sequence>
<accession>A0A0A9XGU1</accession>
<keyword evidence="1" id="KW-1133">Transmembrane helix</keyword>
<keyword evidence="1" id="KW-0812">Transmembrane</keyword>
<evidence type="ECO:0000313" key="2">
    <source>
        <dbReference type="EMBL" id="JAG19947.1"/>
    </source>
</evidence>
<protein>
    <submittedName>
        <fullName evidence="2">Aspartate carbamoyltransferase</fullName>
    </submittedName>
</protein>
<organism evidence="2">
    <name type="scientific">Lygus hesperus</name>
    <name type="common">Western plant bug</name>
    <dbReference type="NCBI Taxonomy" id="30085"/>
    <lineage>
        <taxon>Eukaryota</taxon>
        <taxon>Metazoa</taxon>
        <taxon>Ecdysozoa</taxon>
        <taxon>Arthropoda</taxon>
        <taxon>Hexapoda</taxon>
        <taxon>Insecta</taxon>
        <taxon>Pterygota</taxon>
        <taxon>Neoptera</taxon>
        <taxon>Paraneoptera</taxon>
        <taxon>Hemiptera</taxon>
        <taxon>Heteroptera</taxon>
        <taxon>Panheteroptera</taxon>
        <taxon>Cimicomorpha</taxon>
        <taxon>Miridae</taxon>
        <taxon>Mirini</taxon>
        <taxon>Lygus</taxon>
    </lineage>
</organism>
<evidence type="ECO:0000256" key="1">
    <source>
        <dbReference type="SAM" id="Phobius"/>
    </source>
</evidence>
<feature type="transmembrane region" description="Helical" evidence="1">
    <location>
        <begin position="6"/>
        <end position="26"/>
    </location>
</feature>
<proteinExistence type="predicted"/>
<feature type="transmembrane region" description="Helical" evidence="1">
    <location>
        <begin position="227"/>
        <end position="246"/>
    </location>
</feature>
<keyword evidence="1" id="KW-0472">Membrane</keyword>
<reference evidence="2" key="1">
    <citation type="journal article" date="2014" name="PLoS ONE">
        <title>Transcriptome-Based Identification of ABC Transporters in the Western Tarnished Plant Bug Lygus hesperus.</title>
        <authorList>
            <person name="Hull J.J."/>
            <person name="Chaney K."/>
            <person name="Geib S.M."/>
            <person name="Fabrick J.A."/>
            <person name="Brent C.S."/>
            <person name="Walsh D."/>
            <person name="Lavine L.C."/>
        </authorList>
    </citation>
    <scope>NUCLEOTIDE SEQUENCE</scope>
</reference>
<feature type="transmembrane region" description="Helical" evidence="1">
    <location>
        <begin position="38"/>
        <end position="62"/>
    </location>
</feature>
<name>A0A0A9XGU1_LYGHE</name>
<feature type="transmembrane region" description="Helical" evidence="1">
    <location>
        <begin position="150"/>
        <end position="169"/>
    </location>
</feature>
<reference evidence="2" key="2">
    <citation type="submission" date="2014-07" db="EMBL/GenBank/DDBJ databases">
        <authorList>
            <person name="Hull J."/>
        </authorList>
    </citation>
    <scope>NUCLEOTIDE SEQUENCE</scope>
</reference>